<dbReference type="PATRIC" id="fig|1423783.4.peg.1267"/>
<name>A0A0R1U2Z2_9LACO</name>
<dbReference type="GO" id="GO:0004252">
    <property type="term" value="F:serine-type endopeptidase activity"/>
    <property type="evidence" value="ECO:0007669"/>
    <property type="project" value="InterPro"/>
</dbReference>
<feature type="domain" description="Peptidase S8/S53" evidence="4">
    <location>
        <begin position="262"/>
        <end position="520"/>
    </location>
</feature>
<dbReference type="InterPro" id="IPR036852">
    <property type="entry name" value="Peptidase_S8/S53_dom_sf"/>
</dbReference>
<reference evidence="5 6" key="1">
    <citation type="journal article" date="2015" name="Genome Announc.">
        <title>Expanding the biotechnology potential of lactobacilli through comparative genomics of 213 strains and associated genera.</title>
        <authorList>
            <person name="Sun Z."/>
            <person name="Harris H.M."/>
            <person name="McCann A."/>
            <person name="Guo C."/>
            <person name="Argimon S."/>
            <person name="Zhang W."/>
            <person name="Yang X."/>
            <person name="Jeffery I.B."/>
            <person name="Cooney J.C."/>
            <person name="Kagawa T.F."/>
            <person name="Liu W."/>
            <person name="Song Y."/>
            <person name="Salvetti E."/>
            <person name="Wrobel A."/>
            <person name="Rasinkangas P."/>
            <person name="Parkhill J."/>
            <person name="Rea M.C."/>
            <person name="O'Sullivan O."/>
            <person name="Ritari J."/>
            <person name="Douillard F.P."/>
            <person name="Paul Ross R."/>
            <person name="Yang R."/>
            <person name="Briner A.E."/>
            <person name="Felis G.E."/>
            <person name="de Vos W.M."/>
            <person name="Barrangou R."/>
            <person name="Klaenhammer T.R."/>
            <person name="Caufield P.W."/>
            <person name="Cui Y."/>
            <person name="Zhang H."/>
            <person name="O'Toole P.W."/>
        </authorList>
    </citation>
    <scope>NUCLEOTIDE SEQUENCE [LARGE SCALE GENOMIC DNA]</scope>
    <source>
        <strain evidence="5 6">DSM 15945</strain>
    </source>
</reference>
<dbReference type="AlphaFoldDB" id="A0A0R1U2Z2"/>
<dbReference type="STRING" id="1423783.FC50_GL001226"/>
<keyword evidence="6" id="KW-1185">Reference proteome</keyword>
<proteinExistence type="predicted"/>
<evidence type="ECO:0000256" key="3">
    <source>
        <dbReference type="ARBA" id="ARBA00022825"/>
    </source>
</evidence>
<evidence type="ECO:0000313" key="6">
    <source>
        <dbReference type="Proteomes" id="UP000051922"/>
    </source>
</evidence>
<keyword evidence="1" id="KW-0645">Protease</keyword>
<evidence type="ECO:0000256" key="1">
    <source>
        <dbReference type="ARBA" id="ARBA00022670"/>
    </source>
</evidence>
<sequence>MKKNKPHFQISDQDTFERRAKHRLIPKPKENFNYEEHSDNLGREFHAVIASSNKSMFTIPNAETIFKLQLDEGEKIEQRGRYEAIFTDQGLTVRAILGESEAIVSSTESNVRRLARQINDYGKSERERAVWDYVQNISPFSPAEKIDTSLANAASSSKNIDINVIIAGVWDFHNQEQLQMLLDQLKDKFPEQPEIETAELSDDTLSAHMIIPSSALAELANENFVLAIEPNDYFVGEATLVDKAGSLANAKLNDDIDIEKLPTVAIIDDGIKLPGDLQAAVKYVYRLPNQLEEISGEANHGTRVASRCIFGEDLEKQAKLGAFTPKVQVIDVPIMSERNSATDLVKKIRQVVKDLHDECATFLFAYNAEVPFTQKSVSLLGAELDSLIYEYGVNFVTPTGNHKLRNRYQSMSDVISDSGARISAPADGLLITSVGSISQSGDLSTFSRVGTGFNESMKPGLVYPGGNLPLNNENGGEFVQVTDREGFLTRDSGTSFSSPLAAADLAIVQAYCLNTFAKAQLYKDRNRTASFEAKALMYHRGSEADTMPFNSQIGFGETNIERVLSSDNDNATYIRYGTLKRKQVLTVKFLVPKVLESIRKRGVASLRVAVTVVDFPSARRINGKDYLDGYVDTSFHSVNSKGNAQTRNPSAKQGRQKWTNIHHFSEDFNAYQSGDWELTLEYYSRPSIPDDDEIDYVVLISVEDISGNNVDLYSEIEATNRFNIENFIAVNHEGKLYEEDENDE</sequence>
<dbReference type="EMBL" id="AZFJ01000049">
    <property type="protein sequence ID" value="KRL85834.1"/>
    <property type="molecule type" value="Genomic_DNA"/>
</dbReference>
<gene>
    <name evidence="5" type="ORF">FC50_GL001226</name>
</gene>
<dbReference type="Pfam" id="PF00082">
    <property type="entry name" value="Peptidase_S8"/>
    <property type="match status" value="1"/>
</dbReference>
<dbReference type="SUPFAM" id="SSF52743">
    <property type="entry name" value="Subtilisin-like"/>
    <property type="match status" value="1"/>
</dbReference>
<protein>
    <recommendedName>
        <fullName evidence="4">Peptidase S8/S53 domain-containing protein</fullName>
    </recommendedName>
</protein>
<dbReference type="Gene3D" id="3.40.50.200">
    <property type="entry name" value="Peptidase S8/S53 domain"/>
    <property type="match status" value="1"/>
</dbReference>
<keyword evidence="2" id="KW-0378">Hydrolase</keyword>
<dbReference type="InterPro" id="IPR000209">
    <property type="entry name" value="Peptidase_S8/S53_dom"/>
</dbReference>
<dbReference type="Proteomes" id="UP000051922">
    <property type="component" value="Unassembled WGS sequence"/>
</dbReference>
<dbReference type="InterPro" id="IPR023828">
    <property type="entry name" value="Peptidase_S8_Ser-AS"/>
</dbReference>
<accession>A0A0R1U2Z2</accession>
<evidence type="ECO:0000259" key="4">
    <source>
        <dbReference type="Pfam" id="PF00082"/>
    </source>
</evidence>
<organism evidence="5 6">
    <name type="scientific">Lacticaseibacillus pantheris DSM 15945 = JCM 12539 = NBRC 106106</name>
    <dbReference type="NCBI Taxonomy" id="1423783"/>
    <lineage>
        <taxon>Bacteria</taxon>
        <taxon>Bacillati</taxon>
        <taxon>Bacillota</taxon>
        <taxon>Bacilli</taxon>
        <taxon>Lactobacillales</taxon>
        <taxon>Lactobacillaceae</taxon>
        <taxon>Lacticaseibacillus</taxon>
    </lineage>
</organism>
<dbReference type="GO" id="GO:0006508">
    <property type="term" value="P:proteolysis"/>
    <property type="evidence" value="ECO:0007669"/>
    <property type="project" value="UniProtKB-KW"/>
</dbReference>
<evidence type="ECO:0000313" key="5">
    <source>
        <dbReference type="EMBL" id="KRL85834.1"/>
    </source>
</evidence>
<keyword evidence="3" id="KW-0720">Serine protease</keyword>
<comment type="caution">
    <text evidence="5">The sequence shown here is derived from an EMBL/GenBank/DDBJ whole genome shotgun (WGS) entry which is preliminary data.</text>
</comment>
<evidence type="ECO:0000256" key="2">
    <source>
        <dbReference type="ARBA" id="ARBA00022801"/>
    </source>
</evidence>
<dbReference type="PROSITE" id="PS00138">
    <property type="entry name" value="SUBTILASE_SER"/>
    <property type="match status" value="1"/>
</dbReference>